<dbReference type="GO" id="GO:0010043">
    <property type="term" value="P:response to zinc ion"/>
    <property type="evidence" value="ECO:0007669"/>
    <property type="project" value="TreeGrafter"/>
</dbReference>
<dbReference type="CDD" id="cd03235">
    <property type="entry name" value="ABC_Metallic_Cations"/>
    <property type="match status" value="1"/>
</dbReference>
<dbReference type="SUPFAM" id="SSF81345">
    <property type="entry name" value="ABC transporter involved in vitamin B12 uptake, BtuC"/>
    <property type="match status" value="1"/>
</dbReference>
<evidence type="ECO:0000256" key="1">
    <source>
        <dbReference type="ARBA" id="ARBA00004141"/>
    </source>
</evidence>
<comment type="caution">
    <text evidence="11">The sequence shown here is derived from an EMBL/GenBank/DDBJ whole genome shotgun (WGS) entry which is preliminary data.</text>
</comment>
<dbReference type="RefSeq" id="WP_024463903.1">
    <property type="nucleotide sequence ID" value="NZ_CP062939.1"/>
</dbReference>
<dbReference type="InterPro" id="IPR022392">
    <property type="entry name" value="Anch_rpt-typ_ABC_trnsprt_perm"/>
</dbReference>
<evidence type="ECO:0000256" key="3">
    <source>
        <dbReference type="ARBA" id="ARBA00022692"/>
    </source>
</evidence>
<dbReference type="InterPro" id="IPR017871">
    <property type="entry name" value="ABC_transporter-like_CS"/>
</dbReference>
<dbReference type="InterPro" id="IPR003593">
    <property type="entry name" value="AAA+_ATPase"/>
</dbReference>
<evidence type="ECO:0000256" key="7">
    <source>
        <dbReference type="ARBA" id="ARBA00023136"/>
    </source>
</evidence>
<evidence type="ECO:0000256" key="6">
    <source>
        <dbReference type="ARBA" id="ARBA00022989"/>
    </source>
</evidence>
<feature type="transmembrane region" description="Helical" evidence="9">
    <location>
        <begin position="480"/>
        <end position="499"/>
    </location>
</feature>
<dbReference type="Gene3D" id="1.10.3470.10">
    <property type="entry name" value="ABC transporter involved in vitamin B12 uptake, BtuC"/>
    <property type="match status" value="1"/>
</dbReference>
<feature type="transmembrane region" description="Helical" evidence="9">
    <location>
        <begin position="351"/>
        <end position="373"/>
    </location>
</feature>
<dbReference type="Proteomes" id="UP000029055">
    <property type="component" value="Unassembled WGS sequence"/>
</dbReference>
<keyword evidence="8" id="KW-0813">Transport</keyword>
<dbReference type="PANTHER" id="PTHR30477:SF13">
    <property type="entry name" value="IRON TRANSPORT SYSTEM MEMBRANE PROTEIN HI_0360-RELATED"/>
    <property type="match status" value="1"/>
</dbReference>
<comment type="subcellular location">
    <subcellularLocation>
        <location evidence="8">Cell membrane</location>
        <topology evidence="8">Multi-pass membrane protein</topology>
    </subcellularLocation>
    <subcellularLocation>
        <location evidence="1">Membrane</location>
        <topology evidence="1">Multi-pass membrane protein</topology>
    </subcellularLocation>
</comment>
<evidence type="ECO:0000256" key="8">
    <source>
        <dbReference type="RuleBase" id="RU003943"/>
    </source>
</evidence>
<feature type="transmembrane region" description="Helical" evidence="9">
    <location>
        <begin position="393"/>
        <end position="410"/>
    </location>
</feature>
<keyword evidence="4" id="KW-0547">Nucleotide-binding</keyword>
<organism evidence="11 12">
    <name type="scientific">Bifidobacterium subtile</name>
    <dbReference type="NCBI Taxonomy" id="77635"/>
    <lineage>
        <taxon>Bacteria</taxon>
        <taxon>Bacillati</taxon>
        <taxon>Actinomycetota</taxon>
        <taxon>Actinomycetes</taxon>
        <taxon>Bifidobacteriales</taxon>
        <taxon>Bifidobacteriaceae</taxon>
        <taxon>Bifidobacterium</taxon>
    </lineage>
</organism>
<evidence type="ECO:0000313" key="11">
    <source>
        <dbReference type="EMBL" id="KFI98866.1"/>
    </source>
</evidence>
<keyword evidence="7 9" id="KW-0472">Membrane</keyword>
<keyword evidence="11" id="KW-0378">Hydrolase</keyword>
<feature type="domain" description="ABC transporter" evidence="10">
    <location>
        <begin position="90"/>
        <end position="322"/>
    </location>
</feature>
<dbReference type="OrthoDB" id="1016457at2"/>
<feature type="transmembrane region" description="Helical" evidence="9">
    <location>
        <begin position="505"/>
        <end position="523"/>
    </location>
</feature>
<keyword evidence="5 11" id="KW-0067">ATP-binding</keyword>
<dbReference type="InterPro" id="IPR027417">
    <property type="entry name" value="P-loop_NTPase"/>
</dbReference>
<dbReference type="Gene3D" id="3.40.50.300">
    <property type="entry name" value="P-loop containing nucleotide triphosphate hydrolases"/>
    <property type="match status" value="1"/>
</dbReference>
<dbReference type="PROSITE" id="PS00211">
    <property type="entry name" value="ABC_TRANSPORTER_1"/>
    <property type="match status" value="1"/>
</dbReference>
<dbReference type="GO" id="GO:0055085">
    <property type="term" value="P:transmembrane transport"/>
    <property type="evidence" value="ECO:0007669"/>
    <property type="project" value="InterPro"/>
</dbReference>
<dbReference type="NCBIfam" id="TIGR03770">
    <property type="entry name" value="anch_rpt_perm"/>
    <property type="match status" value="1"/>
</dbReference>
<proteinExistence type="inferred from homology"/>
<dbReference type="GO" id="GO:0005524">
    <property type="term" value="F:ATP binding"/>
    <property type="evidence" value="ECO:0007669"/>
    <property type="project" value="UniProtKB-KW"/>
</dbReference>
<keyword evidence="12" id="KW-1185">Reference proteome</keyword>
<dbReference type="PROSITE" id="PS50893">
    <property type="entry name" value="ABC_TRANSPORTER_2"/>
    <property type="match status" value="1"/>
</dbReference>
<sequence>MSKSTNASKHAAAGVSAGVGSGVGRHAGAGSGVAAQSTAGAGPVSGVDSAVDLVRSNSPISGVAAGADPSAASAASHAAAGSAVDAAPVIAVSKLNVDLAGRRVLNDVTMSAAVGELVGLLGPNGAGKTTLLRSILHLIPTVSGSIAIGGDTSKNARKHIGYVPQRQQFAWDFPISVLDTVVLGRVKTIGWFRRPGERDYLAAIEALDRTGMTKFRDRPVGDLSGGQRQRVLVARALALQPTVLLLDEPFTGLDMPTQKLLSELFATLASEGETLIMSTHDIAGAVSACSRIVLRGMAFIGDAVSHAVFPGLAVAFVVSGNLVVGGAIAGVTTAILVAVFSQNRRIKEDSIIGVIFVAAFALGIVVISLAPGYAGSLQSFLFGSITGIPNSDIAVVGITGFVILLVMFLLNKELVSISLDRDMAKASGLPVFALDLVLYVMVSLAVVISIQTIGNILVLALLVAPAATTRLLTDRLGVMMVLSPTIGALSAVIGMYFSWSFDSPTGGTIVLVVTAIFLVVWLFSPKQGLVGKAIARLTSKNSRQAAVEQA</sequence>
<dbReference type="AlphaFoldDB" id="A0A087DTL6"/>
<name>A0A087DTL6_9BIFI</name>
<dbReference type="Pfam" id="PF00005">
    <property type="entry name" value="ABC_tran"/>
    <property type="match status" value="1"/>
</dbReference>
<dbReference type="STRING" id="77635.BISU_2068"/>
<dbReference type="InterPro" id="IPR001626">
    <property type="entry name" value="ABC_TroCD"/>
</dbReference>
<dbReference type="CDD" id="cd06550">
    <property type="entry name" value="TM_ABC_iron-siderophores_like"/>
    <property type="match status" value="1"/>
</dbReference>
<dbReference type="InterPro" id="IPR003439">
    <property type="entry name" value="ABC_transporter-like_ATP-bd"/>
</dbReference>
<keyword evidence="3 8" id="KW-0812">Transmembrane</keyword>
<feature type="transmembrane region" description="Helical" evidence="9">
    <location>
        <begin position="312"/>
        <end position="339"/>
    </location>
</feature>
<evidence type="ECO:0000256" key="9">
    <source>
        <dbReference type="SAM" id="Phobius"/>
    </source>
</evidence>
<dbReference type="InterPro" id="IPR037294">
    <property type="entry name" value="ABC_BtuC-like"/>
</dbReference>
<dbReference type="EC" id="3.6.3.28" evidence="11"/>
<dbReference type="NCBIfam" id="TIGR03771">
    <property type="entry name" value="anch_rpt_ABC"/>
    <property type="match status" value="1"/>
</dbReference>
<dbReference type="eggNOG" id="COG1121">
    <property type="taxonomic scope" value="Bacteria"/>
</dbReference>
<gene>
    <name evidence="11" type="ORF">BISU_2068</name>
</gene>
<evidence type="ECO:0000256" key="4">
    <source>
        <dbReference type="ARBA" id="ARBA00022741"/>
    </source>
</evidence>
<reference evidence="11 12" key="1">
    <citation type="submission" date="2014-03" db="EMBL/GenBank/DDBJ databases">
        <title>Genomics of Bifidobacteria.</title>
        <authorList>
            <person name="Ventura M."/>
            <person name="Milani C."/>
            <person name="Lugli G.A."/>
        </authorList>
    </citation>
    <scope>NUCLEOTIDE SEQUENCE [LARGE SCALE GENOMIC DNA]</scope>
    <source>
        <strain evidence="11 12">LMG 11597</strain>
    </source>
</reference>
<keyword evidence="6 9" id="KW-1133">Transmembrane helix</keyword>
<evidence type="ECO:0000313" key="12">
    <source>
        <dbReference type="Proteomes" id="UP000029055"/>
    </source>
</evidence>
<evidence type="ECO:0000256" key="5">
    <source>
        <dbReference type="ARBA" id="ARBA00022840"/>
    </source>
</evidence>
<evidence type="ECO:0000256" key="2">
    <source>
        <dbReference type="ARBA" id="ARBA00008034"/>
    </source>
</evidence>
<dbReference type="Pfam" id="PF00950">
    <property type="entry name" value="ABC-3"/>
    <property type="match status" value="1"/>
</dbReference>
<evidence type="ECO:0000259" key="10">
    <source>
        <dbReference type="PROSITE" id="PS50893"/>
    </source>
</evidence>
<dbReference type="GO" id="GO:0043190">
    <property type="term" value="C:ATP-binding cassette (ABC) transporter complex"/>
    <property type="evidence" value="ECO:0007669"/>
    <property type="project" value="InterPro"/>
</dbReference>
<dbReference type="PANTHER" id="PTHR30477">
    <property type="entry name" value="ABC-TRANSPORTER METAL-BINDING PROTEIN"/>
    <property type="match status" value="1"/>
</dbReference>
<feature type="transmembrane region" description="Helical" evidence="9">
    <location>
        <begin position="431"/>
        <end position="450"/>
    </location>
</feature>
<dbReference type="EMBL" id="JGZR01000016">
    <property type="protein sequence ID" value="KFI98866.1"/>
    <property type="molecule type" value="Genomic_DNA"/>
</dbReference>
<dbReference type="eggNOG" id="COG1108">
    <property type="taxonomic scope" value="Bacteria"/>
</dbReference>
<dbReference type="SUPFAM" id="SSF52540">
    <property type="entry name" value="P-loop containing nucleoside triphosphate hydrolases"/>
    <property type="match status" value="1"/>
</dbReference>
<protein>
    <submittedName>
        <fullName evidence="11">ABC transporter ATP-binding protein</fullName>
        <ecNumber evidence="11">3.6.3.28</ecNumber>
    </submittedName>
</protein>
<dbReference type="SMART" id="SM00382">
    <property type="entry name" value="AAA"/>
    <property type="match status" value="1"/>
</dbReference>
<dbReference type="InterPro" id="IPR022508">
    <property type="entry name" value="ABC_trspt_anch-rpt_ATP-bd"/>
</dbReference>
<dbReference type="GO" id="GO:0016887">
    <property type="term" value="F:ATP hydrolysis activity"/>
    <property type="evidence" value="ECO:0007669"/>
    <property type="project" value="InterPro"/>
</dbReference>
<comment type="similarity">
    <text evidence="2 8">Belongs to the ABC-3 integral membrane protein family.</text>
</comment>
<accession>A0A087DTL6</accession>